<dbReference type="OrthoDB" id="5945142at2759"/>
<evidence type="ECO:0000313" key="3">
    <source>
        <dbReference type="EMBL" id="PFX30433.1"/>
    </source>
</evidence>
<feature type="chain" id="PRO_5012157084" evidence="2">
    <location>
        <begin position="17"/>
        <end position="78"/>
    </location>
</feature>
<protein>
    <submittedName>
        <fullName evidence="3">Uncharacterized protein</fullName>
    </submittedName>
</protein>
<reference evidence="4" key="1">
    <citation type="journal article" date="2017" name="bioRxiv">
        <title>Comparative analysis of the genomes of Stylophora pistillata and Acropora digitifera provides evidence for extensive differences between species of corals.</title>
        <authorList>
            <person name="Voolstra C.R."/>
            <person name="Li Y."/>
            <person name="Liew Y.J."/>
            <person name="Baumgarten S."/>
            <person name="Zoccola D."/>
            <person name="Flot J.-F."/>
            <person name="Tambutte S."/>
            <person name="Allemand D."/>
            <person name="Aranda M."/>
        </authorList>
    </citation>
    <scope>NUCLEOTIDE SEQUENCE [LARGE SCALE GENOMIC DNA]</scope>
</reference>
<evidence type="ECO:0000313" key="4">
    <source>
        <dbReference type="Proteomes" id="UP000225706"/>
    </source>
</evidence>
<organism evidence="3 4">
    <name type="scientific">Stylophora pistillata</name>
    <name type="common">Smooth cauliflower coral</name>
    <dbReference type="NCBI Taxonomy" id="50429"/>
    <lineage>
        <taxon>Eukaryota</taxon>
        <taxon>Metazoa</taxon>
        <taxon>Cnidaria</taxon>
        <taxon>Anthozoa</taxon>
        <taxon>Hexacorallia</taxon>
        <taxon>Scleractinia</taxon>
        <taxon>Astrocoeniina</taxon>
        <taxon>Pocilloporidae</taxon>
        <taxon>Stylophora</taxon>
    </lineage>
</organism>
<feature type="region of interest" description="Disordered" evidence="1">
    <location>
        <begin position="53"/>
        <end position="78"/>
    </location>
</feature>
<keyword evidence="2" id="KW-0732">Signal</keyword>
<keyword evidence="4" id="KW-1185">Reference proteome</keyword>
<evidence type="ECO:0000256" key="2">
    <source>
        <dbReference type="SAM" id="SignalP"/>
    </source>
</evidence>
<dbReference type="AlphaFoldDB" id="A0A2B4SN02"/>
<dbReference type="EMBL" id="LSMT01000050">
    <property type="protein sequence ID" value="PFX30433.1"/>
    <property type="molecule type" value="Genomic_DNA"/>
</dbReference>
<proteinExistence type="predicted"/>
<dbReference type="Proteomes" id="UP000225706">
    <property type="component" value="Unassembled WGS sequence"/>
</dbReference>
<name>A0A2B4SN02_STYPI</name>
<accession>A0A2B4SN02</accession>
<comment type="caution">
    <text evidence="3">The sequence shown here is derived from an EMBL/GenBank/DDBJ whole genome shotgun (WGS) entry which is preliminary data.</text>
</comment>
<gene>
    <name evidence="3" type="ORF">AWC38_SpisGene4796</name>
</gene>
<sequence>MFKLVVFFVCVFSALSQELDKTAAEGRTVKQEAGIFQKDEEGGMFIKGDEEVNEVEMPEGSNEGNGTSKNRARRYTYR</sequence>
<evidence type="ECO:0000256" key="1">
    <source>
        <dbReference type="SAM" id="MobiDB-lite"/>
    </source>
</evidence>
<feature type="signal peptide" evidence="2">
    <location>
        <begin position="1"/>
        <end position="16"/>
    </location>
</feature>